<feature type="domain" description="SHS2" evidence="1">
    <location>
        <begin position="12"/>
        <end position="206"/>
    </location>
</feature>
<dbReference type="SMART" id="SM00842">
    <property type="entry name" value="FtsA"/>
    <property type="match status" value="1"/>
</dbReference>
<comment type="caution">
    <text evidence="2">The sequence shown here is derived from an EMBL/GenBank/DDBJ whole genome shotgun (WGS) entry which is preliminary data.</text>
</comment>
<dbReference type="Gene3D" id="3.30.420.40">
    <property type="match status" value="2"/>
</dbReference>
<evidence type="ECO:0000313" key="2">
    <source>
        <dbReference type="EMBL" id="MSR89855.1"/>
    </source>
</evidence>
<protein>
    <submittedName>
        <fullName evidence="2">Cell division protein FtsA</fullName>
    </submittedName>
</protein>
<sequence>MELKKINENDLIFSLDIGTRSINATVGIVRDKKFAVIAEKFIEHKERAMVDGQIHDINLVSSTVRQIKKELEDEIGCTLKDVAIAAAGRFLKTVEAEYETEIDEEAEIDSTLVRSLEMSAVKNAETEINKTTEGKLYCVGYSVKNYYLNSYIISNLIGHKGATVKTEIIATFLPRSVVDSLYSVMNKVNLKVVNLTLEPIAAMEAVIPNKLRLLNLALIDIGAGTSDIAICSDDSVSAYGMVPLAGDEITEAIAQNCLVDFNTAESIKKQCTENEEVTYTDVLGLENTMKSSDILKVIDPLITKMAEEVGTKIVELNGGKSPSAVFLVGGGSHTPFIRERLAEKLNIQPQRIAIKGRDAVTDCVCENLDIGSTGVTVLGIALVAIKNMGKDFIDVTLNDNIISLFNSHKHTIMDVLIHAEINPKILMARNGKTVRFTVNGSKRLAFGELGRNSVITLNDKEATLETEVTNGDEIKIQYAVNGKDAAPKVLEFMGIVDEKFIYYNDKIINLEPLIKINGEECDAEAVIKNGDDVEIIVPKTISDIKKYVLKDESVKIIIDECEIPDDYEVTDGERLNSLKAEEKIDETVSAESKDEKSESVKSYNDENIELEVKVNGEKCILKNKKQYIFVDIFNFIDFDTTLIKGSIKLLLNGKEAAYTDVLKKDDEIRIFWE</sequence>
<dbReference type="EMBL" id="VULX01000001">
    <property type="protein sequence ID" value="MSR89855.1"/>
    <property type="molecule type" value="Genomic_DNA"/>
</dbReference>
<dbReference type="Pfam" id="PF14450">
    <property type="entry name" value="FtsA"/>
    <property type="match status" value="1"/>
</dbReference>
<gene>
    <name evidence="2" type="ORF">FYJ33_00125</name>
</gene>
<accession>A0A7X2MW82</accession>
<dbReference type="Proteomes" id="UP000460287">
    <property type="component" value="Unassembled WGS sequence"/>
</dbReference>
<dbReference type="RefSeq" id="WP_154529745.1">
    <property type="nucleotide sequence ID" value="NZ_VULX01000001.1"/>
</dbReference>
<keyword evidence="2" id="KW-0131">Cell cycle</keyword>
<proteinExistence type="predicted"/>
<name>A0A7X2MW82_9CLOT</name>
<evidence type="ECO:0000313" key="3">
    <source>
        <dbReference type="Proteomes" id="UP000460287"/>
    </source>
</evidence>
<dbReference type="InterPro" id="IPR003494">
    <property type="entry name" value="SHS2_FtsA"/>
</dbReference>
<dbReference type="InterPro" id="IPR043129">
    <property type="entry name" value="ATPase_NBD"/>
</dbReference>
<dbReference type="InterPro" id="IPR050696">
    <property type="entry name" value="FtsA/MreB"/>
</dbReference>
<keyword evidence="2" id="KW-0132">Cell division</keyword>
<dbReference type="AlphaFoldDB" id="A0A7X2MW82"/>
<dbReference type="PANTHER" id="PTHR32432:SF3">
    <property type="entry name" value="ETHANOLAMINE UTILIZATION PROTEIN EUTJ"/>
    <property type="match status" value="1"/>
</dbReference>
<reference evidence="2 3" key="1">
    <citation type="submission" date="2019-08" db="EMBL/GenBank/DDBJ databases">
        <title>In-depth cultivation of the pig gut microbiome towards novel bacterial diversity and tailored functional studies.</title>
        <authorList>
            <person name="Wylensek D."/>
            <person name="Hitch T.C.A."/>
            <person name="Clavel T."/>
        </authorList>
    </citation>
    <scope>NUCLEOTIDE SEQUENCE [LARGE SCALE GENOMIC DNA]</scope>
    <source>
        <strain evidence="2 3">WCA-383-APC-5B</strain>
    </source>
</reference>
<dbReference type="SUPFAM" id="SSF53067">
    <property type="entry name" value="Actin-like ATPase domain"/>
    <property type="match status" value="2"/>
</dbReference>
<dbReference type="GO" id="GO:0051301">
    <property type="term" value="P:cell division"/>
    <property type="evidence" value="ECO:0007669"/>
    <property type="project" value="UniProtKB-KW"/>
</dbReference>
<keyword evidence="3" id="KW-1185">Reference proteome</keyword>
<organism evidence="2 3">
    <name type="scientific">Inconstantimicrobium porci</name>
    <dbReference type="NCBI Taxonomy" id="2652291"/>
    <lineage>
        <taxon>Bacteria</taxon>
        <taxon>Bacillati</taxon>
        <taxon>Bacillota</taxon>
        <taxon>Clostridia</taxon>
        <taxon>Eubacteriales</taxon>
        <taxon>Clostridiaceae</taxon>
        <taxon>Inconstantimicrobium</taxon>
    </lineage>
</organism>
<dbReference type="PANTHER" id="PTHR32432">
    <property type="entry name" value="CELL DIVISION PROTEIN FTSA-RELATED"/>
    <property type="match status" value="1"/>
</dbReference>
<dbReference type="CDD" id="cd24004">
    <property type="entry name" value="ASKHA_NBD_PilM-like"/>
    <property type="match status" value="1"/>
</dbReference>
<evidence type="ECO:0000259" key="1">
    <source>
        <dbReference type="SMART" id="SM00842"/>
    </source>
</evidence>